<organism evidence="1">
    <name type="scientific">virus sp. ctHG14</name>
    <dbReference type="NCBI Taxonomy" id="2827626"/>
    <lineage>
        <taxon>Viruses</taxon>
    </lineage>
</organism>
<evidence type="ECO:0000313" key="1">
    <source>
        <dbReference type="EMBL" id="DAE31253.1"/>
    </source>
</evidence>
<sequence>MLKYHISDYKGKKYGHLTVISQSKNSDIPNGFDFKCDCGRIISFAPDRVIKGHQKSCGSCSYSRKPKISIDNYIGQRSNMLTAIGLSERRPSDKRQYIECLCDCGNKVRVLPYLFKNHKVKSCGCLLKNSPAYIDGRTKNPLYGLWKNMIGRCESPNHPKYYQYGKRGITVCEEWHDFWKFVEWSESIGGRPENYTLDRIDNNGNYEPNNCRWATSGEQAINKSNNLNIEYNGETKTLKEWSDLLGISWDVLHNRLRKGWTVERAFTEKVYK</sequence>
<accession>A0A8S5RJN4</accession>
<name>A0A8S5RJN4_9VIRU</name>
<dbReference type="EMBL" id="BK059106">
    <property type="protein sequence ID" value="DAE31253.1"/>
    <property type="molecule type" value="Genomic_DNA"/>
</dbReference>
<protein>
    <submittedName>
        <fullName evidence="1">PVL ORF-50-like family</fullName>
    </submittedName>
</protein>
<proteinExistence type="predicted"/>
<reference evidence="1" key="1">
    <citation type="journal article" date="2021" name="Proc. Natl. Acad. Sci. U.S.A.">
        <title>A Catalog of Tens of Thousands of Viruses from Human Metagenomes Reveals Hidden Associations with Chronic Diseases.</title>
        <authorList>
            <person name="Tisza M.J."/>
            <person name="Buck C.B."/>
        </authorList>
    </citation>
    <scope>NUCLEOTIDE SEQUENCE</scope>
    <source>
        <strain evidence="1">CtHG14</strain>
    </source>
</reference>